<keyword evidence="3" id="KW-0812">Transmembrane</keyword>
<dbReference type="InParanoid" id="C3XWE3"/>
<comment type="similarity">
    <text evidence="1">Belongs to the sprouty family.</text>
</comment>
<keyword evidence="3" id="KW-1133">Transmembrane helix</keyword>
<dbReference type="PROSITE" id="PS51227">
    <property type="entry name" value="SPR"/>
    <property type="match status" value="1"/>
</dbReference>
<dbReference type="Pfam" id="PF05210">
    <property type="entry name" value="Sprouty"/>
    <property type="match status" value="1"/>
</dbReference>
<evidence type="ECO:0000256" key="3">
    <source>
        <dbReference type="SAM" id="Phobius"/>
    </source>
</evidence>
<dbReference type="InterPro" id="IPR051192">
    <property type="entry name" value="Sprouty_domain"/>
</dbReference>
<reference evidence="5" key="2">
    <citation type="journal article" date="2020" name="Nat. Ecol. Evol.">
        <title>Deeply conserved synteny resolves early events in vertebrate evolution.</title>
        <authorList>
            <person name="Simakov O."/>
            <person name="Marletaz F."/>
            <person name="Yue J.X."/>
            <person name="O'Connell B."/>
            <person name="Jenkins J."/>
            <person name="Brandt A."/>
            <person name="Calef R."/>
            <person name="Tung C.H."/>
            <person name="Huang T.K."/>
            <person name="Schmutz J."/>
            <person name="Satoh N."/>
            <person name="Yu J.K."/>
            <person name="Putnam N.H."/>
            <person name="Green R.E."/>
            <person name="Rokhsar D.S."/>
        </authorList>
    </citation>
    <scope>NUCLEOTIDE SEQUENCE [LARGE SCALE GENOMIC DNA]</scope>
    <source>
        <strain evidence="5">S238N-H82</strain>
    </source>
</reference>
<keyword evidence="5" id="KW-1185">Reference proteome</keyword>
<dbReference type="GO" id="GO:0046580">
    <property type="term" value="P:negative regulation of Ras protein signal transduction"/>
    <property type="evidence" value="ECO:0000318"/>
    <property type="project" value="GO_Central"/>
</dbReference>
<accession>C3XWE3</accession>
<evidence type="ECO:0000256" key="1">
    <source>
        <dbReference type="ARBA" id="ARBA00010964"/>
    </source>
</evidence>
<evidence type="ECO:0000313" key="5">
    <source>
        <dbReference type="Proteomes" id="UP000001554"/>
    </source>
</evidence>
<feature type="compositionally biased region" description="Polar residues" evidence="2">
    <location>
        <begin position="123"/>
        <end position="133"/>
    </location>
</feature>
<dbReference type="GO" id="GO:0005829">
    <property type="term" value="C:cytosol"/>
    <property type="evidence" value="ECO:0000318"/>
    <property type="project" value="GO_Central"/>
</dbReference>
<dbReference type="GeneID" id="118419323"/>
<dbReference type="InterPro" id="IPR007875">
    <property type="entry name" value="Sprouty"/>
</dbReference>
<dbReference type="STRING" id="7739.C3XWE3"/>
<dbReference type="GO" id="GO:0040037">
    <property type="term" value="P:negative regulation of fibroblast growth factor receptor signaling pathway"/>
    <property type="evidence" value="ECO:0000318"/>
    <property type="project" value="GO_Central"/>
</dbReference>
<feature type="transmembrane region" description="Helical" evidence="3">
    <location>
        <begin position="338"/>
        <end position="358"/>
    </location>
</feature>
<dbReference type="OrthoDB" id="10038884at2759"/>
<dbReference type="PANTHER" id="PTHR12365:SF7">
    <property type="entry name" value="PROTEIN SPROUTY"/>
    <property type="match status" value="1"/>
</dbReference>
<evidence type="ECO:0000313" key="6">
    <source>
        <dbReference type="RefSeq" id="XP_035681577.1"/>
    </source>
</evidence>
<dbReference type="GO" id="GO:0070373">
    <property type="term" value="P:negative regulation of ERK1 and ERK2 cascade"/>
    <property type="evidence" value="ECO:0000318"/>
    <property type="project" value="GO_Central"/>
</dbReference>
<dbReference type="RefSeq" id="XP_035681579.1">
    <property type="nucleotide sequence ID" value="XM_035825686.1"/>
</dbReference>
<dbReference type="RefSeq" id="XP_035681577.1">
    <property type="nucleotide sequence ID" value="XM_035825684.1"/>
</dbReference>
<dbReference type="EMBL" id="GG666471">
    <property type="protein sequence ID" value="EEN67677.1"/>
    <property type="molecule type" value="Genomic_DNA"/>
</dbReference>
<proteinExistence type="inferred from homology"/>
<feature type="region of interest" description="Disordered" evidence="2">
    <location>
        <begin position="1"/>
        <end position="175"/>
    </location>
</feature>
<feature type="compositionally biased region" description="Basic and acidic residues" evidence="2">
    <location>
        <begin position="139"/>
        <end position="150"/>
    </location>
</feature>
<dbReference type="eggNOG" id="ENOG502QTG8">
    <property type="taxonomic scope" value="Eukaryota"/>
</dbReference>
<reference evidence="6 7" key="3">
    <citation type="submission" date="2025-04" db="UniProtKB">
        <authorList>
            <consortium name="RefSeq"/>
        </authorList>
    </citation>
    <scope>IDENTIFICATION</scope>
    <source>
        <strain evidence="6 7">S238N-H82</strain>
        <tissue evidence="6 7">Testes</tissue>
    </source>
</reference>
<feature type="compositionally biased region" description="Low complexity" evidence="2">
    <location>
        <begin position="31"/>
        <end position="40"/>
    </location>
</feature>
<dbReference type="OMA" id="SECGRCK"/>
<evidence type="ECO:0000313" key="7">
    <source>
        <dbReference type="RefSeq" id="XP_035681579.1"/>
    </source>
</evidence>
<protein>
    <submittedName>
        <fullName evidence="6 7">Protein sprouty homolog 1-like</fullName>
    </submittedName>
</protein>
<gene>
    <name evidence="6 7" type="primary">LOC118419323</name>
    <name evidence="4" type="ORF">BRAFLDRAFT_117102</name>
</gene>
<dbReference type="AlphaFoldDB" id="C3XWE3"/>
<keyword evidence="3" id="KW-0472">Membrane</keyword>
<name>C3XWE3_BRAFL</name>
<dbReference type="GO" id="GO:0048513">
    <property type="term" value="P:animal organ development"/>
    <property type="evidence" value="ECO:0000318"/>
    <property type="project" value="GO_Central"/>
</dbReference>
<sequence length="394" mass="44745">MEPRRSRQQPTVRHKEPDLVWLPRQLCPDSPRTTPRTQTFTRRDPSRPGPARRDRHSSPREPGRRSVQPVPGVAREVSRVHLRNSSGTRESRESGRDGSASRSENGRDSRSPPHGSSARISRESANFARQGNLRSSSTRRAERSSGDNRSARVQVPENEQDVLSIDQIKPSSHRVENEYVDPFKKTKNNNSLQRTSTGSLRSVNTIVRVDSRSDRDHVEVRTVAHKKPKFQHNTSTIKKETDKNKIKVRTEIKSEEHPFFQCSECGRCICPDCAEKKIESTNDATCGNRLMCTSEDALDYATCMCCVKGVFYHCSKDNCDDDFRSADNPCSCSRKHCFLRWTALGLMGMFLPCLLCYLPVRGCMRLTTACNHREHKKGCLCRSQAQSTNYQTNC</sequence>
<dbReference type="GO" id="GO:0016020">
    <property type="term" value="C:membrane"/>
    <property type="evidence" value="ECO:0007669"/>
    <property type="project" value="InterPro"/>
</dbReference>
<evidence type="ECO:0000313" key="4">
    <source>
        <dbReference type="EMBL" id="EEN67677.1"/>
    </source>
</evidence>
<reference evidence="4" key="1">
    <citation type="journal article" date="2008" name="Nature">
        <title>The amphioxus genome and the evolution of the chordate karyotype.</title>
        <authorList>
            <consortium name="US DOE Joint Genome Institute (JGI-PGF)"/>
            <person name="Putnam N.H."/>
            <person name="Butts T."/>
            <person name="Ferrier D.E.K."/>
            <person name="Furlong R.F."/>
            <person name="Hellsten U."/>
            <person name="Kawashima T."/>
            <person name="Robinson-Rechavi M."/>
            <person name="Shoguchi E."/>
            <person name="Terry A."/>
            <person name="Yu J.-K."/>
            <person name="Benito-Gutierrez E.L."/>
            <person name="Dubchak I."/>
            <person name="Garcia-Fernandez J."/>
            <person name="Gibson-Brown J.J."/>
            <person name="Grigoriev I.V."/>
            <person name="Horton A.C."/>
            <person name="de Jong P.J."/>
            <person name="Jurka J."/>
            <person name="Kapitonov V.V."/>
            <person name="Kohara Y."/>
            <person name="Kuroki Y."/>
            <person name="Lindquist E."/>
            <person name="Lucas S."/>
            <person name="Osoegawa K."/>
            <person name="Pennacchio L.A."/>
            <person name="Salamov A.A."/>
            <person name="Satou Y."/>
            <person name="Sauka-Spengler T."/>
            <person name="Schmutz J."/>
            <person name="Shin-I T."/>
            <person name="Toyoda A."/>
            <person name="Bronner-Fraser M."/>
            <person name="Fujiyama A."/>
            <person name="Holland L.Z."/>
            <person name="Holland P.W.H."/>
            <person name="Satoh N."/>
            <person name="Rokhsar D.S."/>
        </authorList>
    </citation>
    <scope>NUCLEOTIDE SEQUENCE [LARGE SCALE GENOMIC DNA]</scope>
    <source>
        <strain evidence="4">S238N-H82</strain>
        <tissue evidence="4">Testes</tissue>
    </source>
</reference>
<dbReference type="PANTHER" id="PTHR12365">
    <property type="entry name" value="SPROUTY"/>
    <property type="match status" value="1"/>
</dbReference>
<organism>
    <name type="scientific">Branchiostoma floridae</name>
    <name type="common">Florida lancelet</name>
    <name type="synonym">Amphioxus</name>
    <dbReference type="NCBI Taxonomy" id="7739"/>
    <lineage>
        <taxon>Eukaryota</taxon>
        <taxon>Metazoa</taxon>
        <taxon>Chordata</taxon>
        <taxon>Cephalochordata</taxon>
        <taxon>Leptocardii</taxon>
        <taxon>Amphioxiformes</taxon>
        <taxon>Branchiostomatidae</taxon>
        <taxon>Branchiostoma</taxon>
    </lineage>
</organism>
<dbReference type="KEGG" id="bfo:118419323"/>
<evidence type="ECO:0000256" key="2">
    <source>
        <dbReference type="SAM" id="MobiDB-lite"/>
    </source>
</evidence>
<dbReference type="Proteomes" id="UP000001554">
    <property type="component" value="Chromosome 7"/>
</dbReference>